<reference evidence="5" key="1">
    <citation type="submission" date="2015-08" db="EMBL/GenBank/DDBJ databases">
        <title>Fjat-14210 dsm16467.</title>
        <authorList>
            <person name="Liu B."/>
            <person name="Wang J."/>
            <person name="Zhu Y."/>
            <person name="Liu G."/>
            <person name="Chen Q."/>
            <person name="Chen Z."/>
            <person name="Lan J."/>
            <person name="Che J."/>
            <person name="Ge C."/>
            <person name="Shi H."/>
            <person name="Pan Z."/>
            <person name="Liu X."/>
        </authorList>
    </citation>
    <scope>NUCLEOTIDE SEQUENCE [LARGE SCALE GENOMIC DNA]</scope>
    <source>
        <strain evidence="5">DSM 16467</strain>
    </source>
</reference>
<evidence type="ECO:0000259" key="3">
    <source>
        <dbReference type="PROSITE" id="PS50110"/>
    </source>
</evidence>
<organism evidence="4 5">
    <name type="scientific">Priestia koreensis</name>
    <dbReference type="NCBI Taxonomy" id="284581"/>
    <lineage>
        <taxon>Bacteria</taxon>
        <taxon>Bacillati</taxon>
        <taxon>Bacillota</taxon>
        <taxon>Bacilli</taxon>
        <taxon>Bacillales</taxon>
        <taxon>Bacillaceae</taxon>
        <taxon>Priestia</taxon>
    </lineage>
</organism>
<evidence type="ECO:0000256" key="2">
    <source>
        <dbReference type="PROSITE-ProRule" id="PRU00169"/>
    </source>
</evidence>
<sequence>MANILLVEDEEVLRMLVVDVLEDEDHCIDEAIDGDEAIDLLQKNEYDLVLLDYMMPGKTGLEVVQHIRKMNRNQDVKIMMLSAKSQQADKERVLNAGANYFMAKPYSPIDLVKRVEEIVGE</sequence>
<evidence type="ECO:0000313" key="5">
    <source>
        <dbReference type="Proteomes" id="UP000037558"/>
    </source>
</evidence>
<dbReference type="SUPFAM" id="SSF52172">
    <property type="entry name" value="CheY-like"/>
    <property type="match status" value="1"/>
</dbReference>
<proteinExistence type="predicted"/>
<dbReference type="PROSITE" id="PS50110">
    <property type="entry name" value="RESPONSE_REGULATORY"/>
    <property type="match status" value="1"/>
</dbReference>
<dbReference type="InterPro" id="IPR050595">
    <property type="entry name" value="Bact_response_regulator"/>
</dbReference>
<dbReference type="InterPro" id="IPR011006">
    <property type="entry name" value="CheY-like_superfamily"/>
</dbReference>
<feature type="domain" description="Response regulatory" evidence="3">
    <location>
        <begin position="3"/>
        <end position="119"/>
    </location>
</feature>
<gene>
    <name evidence="4" type="ORF">AMD01_21755</name>
</gene>
<dbReference type="Gene3D" id="3.40.50.2300">
    <property type="match status" value="1"/>
</dbReference>
<dbReference type="GO" id="GO:0016301">
    <property type="term" value="F:kinase activity"/>
    <property type="evidence" value="ECO:0007669"/>
    <property type="project" value="UniProtKB-KW"/>
</dbReference>
<name>A0A0M0KE47_9BACI</name>
<dbReference type="CDD" id="cd17574">
    <property type="entry name" value="REC_OmpR"/>
    <property type="match status" value="1"/>
</dbReference>
<accession>A0A0M0KE47</accession>
<comment type="caution">
    <text evidence="4">The sequence shown here is derived from an EMBL/GenBank/DDBJ whole genome shotgun (WGS) entry which is preliminary data.</text>
</comment>
<dbReference type="EMBL" id="LILC01000037">
    <property type="protein sequence ID" value="KOO37116.1"/>
    <property type="molecule type" value="Genomic_DNA"/>
</dbReference>
<dbReference type="PANTHER" id="PTHR44591:SF3">
    <property type="entry name" value="RESPONSE REGULATORY DOMAIN-CONTAINING PROTEIN"/>
    <property type="match status" value="1"/>
</dbReference>
<dbReference type="PATRIC" id="fig|284581.3.peg.3197"/>
<feature type="modified residue" description="4-aspartylphosphate" evidence="2">
    <location>
        <position position="52"/>
    </location>
</feature>
<keyword evidence="5" id="KW-1185">Reference proteome</keyword>
<dbReference type="Pfam" id="PF00072">
    <property type="entry name" value="Response_reg"/>
    <property type="match status" value="1"/>
</dbReference>
<keyword evidence="4" id="KW-0418">Kinase</keyword>
<dbReference type="STRING" id="284581.AMD01_21755"/>
<keyword evidence="4" id="KW-0808">Transferase</keyword>
<dbReference type="RefSeq" id="WP_053403545.1">
    <property type="nucleotide sequence ID" value="NZ_LILC01000037.1"/>
</dbReference>
<dbReference type="SMART" id="SM00448">
    <property type="entry name" value="REC"/>
    <property type="match status" value="1"/>
</dbReference>
<dbReference type="OrthoDB" id="9797769at2"/>
<dbReference type="InterPro" id="IPR001789">
    <property type="entry name" value="Sig_transdc_resp-reg_receiver"/>
</dbReference>
<dbReference type="PANTHER" id="PTHR44591">
    <property type="entry name" value="STRESS RESPONSE REGULATOR PROTEIN 1"/>
    <property type="match status" value="1"/>
</dbReference>
<dbReference type="Proteomes" id="UP000037558">
    <property type="component" value="Unassembled WGS sequence"/>
</dbReference>
<protein>
    <submittedName>
        <fullName evidence="4">Histidine kinase</fullName>
    </submittedName>
</protein>
<keyword evidence="1 2" id="KW-0597">Phosphoprotein</keyword>
<evidence type="ECO:0000256" key="1">
    <source>
        <dbReference type="ARBA" id="ARBA00022553"/>
    </source>
</evidence>
<dbReference type="GO" id="GO:0000160">
    <property type="term" value="P:phosphorelay signal transduction system"/>
    <property type="evidence" value="ECO:0007669"/>
    <property type="project" value="InterPro"/>
</dbReference>
<dbReference type="AlphaFoldDB" id="A0A0M0KE47"/>
<evidence type="ECO:0000313" key="4">
    <source>
        <dbReference type="EMBL" id="KOO37116.1"/>
    </source>
</evidence>